<comment type="caution">
    <text evidence="1">The sequence shown here is derived from an EMBL/GenBank/DDBJ whole genome shotgun (WGS) entry which is preliminary data.</text>
</comment>
<reference evidence="1 2" key="2">
    <citation type="journal article" date="2017" name="Front. Plant Sci.">
        <title>Gene Classification and Mining of Molecular Markers Useful in Red Clover (Trifolium pratense) Breeding.</title>
        <authorList>
            <person name="Istvanek J."/>
            <person name="Dluhosova J."/>
            <person name="Dluhos P."/>
            <person name="Patkova L."/>
            <person name="Nedelnik J."/>
            <person name="Repkova J."/>
        </authorList>
    </citation>
    <scope>NUCLEOTIDE SEQUENCE [LARGE SCALE GENOMIC DNA]</scope>
    <source>
        <strain evidence="2">cv. Tatra</strain>
        <tissue evidence="1">Young leaves</tissue>
    </source>
</reference>
<dbReference type="Proteomes" id="UP000236291">
    <property type="component" value="Unassembled WGS sequence"/>
</dbReference>
<feature type="non-terminal residue" evidence="1">
    <location>
        <position position="80"/>
    </location>
</feature>
<organism evidence="1 2">
    <name type="scientific">Trifolium pratense</name>
    <name type="common">Red clover</name>
    <dbReference type="NCBI Taxonomy" id="57577"/>
    <lineage>
        <taxon>Eukaryota</taxon>
        <taxon>Viridiplantae</taxon>
        <taxon>Streptophyta</taxon>
        <taxon>Embryophyta</taxon>
        <taxon>Tracheophyta</taxon>
        <taxon>Spermatophyta</taxon>
        <taxon>Magnoliopsida</taxon>
        <taxon>eudicotyledons</taxon>
        <taxon>Gunneridae</taxon>
        <taxon>Pentapetalae</taxon>
        <taxon>rosids</taxon>
        <taxon>fabids</taxon>
        <taxon>Fabales</taxon>
        <taxon>Fabaceae</taxon>
        <taxon>Papilionoideae</taxon>
        <taxon>50 kb inversion clade</taxon>
        <taxon>NPAAA clade</taxon>
        <taxon>Hologalegina</taxon>
        <taxon>IRL clade</taxon>
        <taxon>Trifolieae</taxon>
        <taxon>Trifolium</taxon>
    </lineage>
</organism>
<protein>
    <submittedName>
        <fullName evidence="1">Uncharacterized protein</fullName>
    </submittedName>
</protein>
<reference evidence="1 2" key="1">
    <citation type="journal article" date="2014" name="Am. J. Bot.">
        <title>Genome assembly and annotation for red clover (Trifolium pratense; Fabaceae).</title>
        <authorList>
            <person name="Istvanek J."/>
            <person name="Jaros M."/>
            <person name="Krenek A."/>
            <person name="Repkova J."/>
        </authorList>
    </citation>
    <scope>NUCLEOTIDE SEQUENCE [LARGE SCALE GENOMIC DNA]</scope>
    <source>
        <strain evidence="2">cv. Tatra</strain>
        <tissue evidence="1">Young leaves</tissue>
    </source>
</reference>
<evidence type="ECO:0000313" key="1">
    <source>
        <dbReference type="EMBL" id="PNX82747.1"/>
    </source>
</evidence>
<dbReference type="EMBL" id="ASHM01042649">
    <property type="protein sequence ID" value="PNX82747.1"/>
    <property type="molecule type" value="Genomic_DNA"/>
</dbReference>
<accession>A0A2K3LW38</accession>
<proteinExistence type="predicted"/>
<gene>
    <name evidence="1" type="ORF">L195_g038782</name>
</gene>
<evidence type="ECO:0000313" key="2">
    <source>
        <dbReference type="Proteomes" id="UP000236291"/>
    </source>
</evidence>
<sequence>MLLRFYPIRTQFKSRRVFFDCGRSLHSSILLKPVPLGWCWLMKRKQLLYMFESKIEEGEVYQMSFSLVVPQTISNGVVPI</sequence>
<name>A0A2K3LW38_TRIPR</name>
<dbReference type="AlphaFoldDB" id="A0A2K3LW38"/>